<organism evidence="1 2">
    <name type="scientific">Donghicola tyrosinivorans</name>
    <dbReference type="NCBI Taxonomy" id="1652492"/>
    <lineage>
        <taxon>Bacteria</taxon>
        <taxon>Pseudomonadati</taxon>
        <taxon>Pseudomonadota</taxon>
        <taxon>Alphaproteobacteria</taxon>
        <taxon>Rhodobacterales</taxon>
        <taxon>Roseobacteraceae</taxon>
        <taxon>Donghicola</taxon>
    </lineage>
</organism>
<proteinExistence type="predicted"/>
<name>A0A2T0WS44_9RHOB</name>
<dbReference type="RefSeq" id="WP_106264658.1">
    <property type="nucleotide sequence ID" value="NZ_PVTQ01000006.1"/>
</dbReference>
<dbReference type="EMBL" id="PVTQ01000006">
    <property type="protein sequence ID" value="PRY89497.1"/>
    <property type="molecule type" value="Genomic_DNA"/>
</dbReference>
<comment type="caution">
    <text evidence="1">The sequence shown here is derived from an EMBL/GenBank/DDBJ whole genome shotgun (WGS) entry which is preliminary data.</text>
</comment>
<keyword evidence="2" id="KW-1185">Reference proteome</keyword>
<dbReference type="Proteomes" id="UP000238392">
    <property type="component" value="Unassembled WGS sequence"/>
</dbReference>
<reference evidence="1 2" key="1">
    <citation type="submission" date="2018-03" db="EMBL/GenBank/DDBJ databases">
        <title>Genomic Encyclopedia of Archaeal and Bacterial Type Strains, Phase II (KMG-II): from individual species to whole genera.</title>
        <authorList>
            <person name="Goeker M."/>
        </authorList>
    </citation>
    <scope>NUCLEOTIDE SEQUENCE [LARGE SCALE GENOMIC DNA]</scope>
    <source>
        <strain evidence="1 2">DSM 100212</strain>
    </source>
</reference>
<evidence type="ECO:0000313" key="1">
    <source>
        <dbReference type="EMBL" id="PRY89497.1"/>
    </source>
</evidence>
<protein>
    <submittedName>
        <fullName evidence="1">Abi-like protein</fullName>
    </submittedName>
</protein>
<dbReference type="OrthoDB" id="9813050at2"/>
<dbReference type="AlphaFoldDB" id="A0A2T0WS44"/>
<evidence type="ECO:0000313" key="2">
    <source>
        <dbReference type="Proteomes" id="UP000238392"/>
    </source>
</evidence>
<sequence length="241" mass="27265">MTSPTPNVKNFDLNDDILDELEATLSADRLGTYLTATGGERAEAVRLYTWNTAVSAAFYGPLQALEIALRNAMNRELASVYGQTWYDSGKAGLDSGCLARVEQTKQGLRKDKYPDNAPHVIASLSFGFWVSLLGPGGYIDWKTKTKANYEMTLWRPALRRAFPHAASISRKNVHTPLNFLRTFRNRIAHHEPIFTRHLEKDYQNILEIAAWIAPHKRAWIEAHSRVPEILATPRDADNLKF</sequence>
<accession>A0A2T0WS44</accession>
<gene>
    <name evidence="1" type="ORF">CLV74_106200</name>
</gene>